<dbReference type="InterPro" id="IPR007318">
    <property type="entry name" value="Phopholipid_MeTrfase"/>
</dbReference>
<reference evidence="6 7" key="1">
    <citation type="submission" date="2019-06" db="EMBL/GenBank/DDBJ databases">
        <title>Sequencing the genomes of 1000 actinobacteria strains.</title>
        <authorList>
            <person name="Klenk H.-P."/>
        </authorList>
    </citation>
    <scope>NUCLEOTIDE SEQUENCE [LARGE SCALE GENOMIC DNA]</scope>
    <source>
        <strain evidence="6 7">DSM 24083</strain>
    </source>
</reference>
<gene>
    <name evidence="6" type="ORF">FB556_2509</name>
</gene>
<comment type="caution">
    <text evidence="6">The sequence shown here is derived from an EMBL/GenBank/DDBJ whole genome shotgun (WGS) entry which is preliminary data.</text>
</comment>
<keyword evidence="4 5" id="KW-0472">Membrane</keyword>
<evidence type="ECO:0000256" key="4">
    <source>
        <dbReference type="ARBA" id="ARBA00023136"/>
    </source>
</evidence>
<keyword evidence="6" id="KW-0808">Transferase</keyword>
<dbReference type="EMBL" id="VFOU01000004">
    <property type="protein sequence ID" value="TQL66030.1"/>
    <property type="molecule type" value="Genomic_DNA"/>
</dbReference>
<dbReference type="OrthoDB" id="941586at2"/>
<accession>A0A543A0K0</accession>
<comment type="subcellular location">
    <subcellularLocation>
        <location evidence="1">Endomembrane system</location>
        <topology evidence="1">Multi-pass membrane protein</topology>
    </subcellularLocation>
</comment>
<evidence type="ECO:0000313" key="6">
    <source>
        <dbReference type="EMBL" id="TQL66030.1"/>
    </source>
</evidence>
<dbReference type="Gene3D" id="1.20.120.1630">
    <property type="match status" value="1"/>
</dbReference>
<evidence type="ECO:0000256" key="5">
    <source>
        <dbReference type="SAM" id="Phobius"/>
    </source>
</evidence>
<evidence type="ECO:0000256" key="2">
    <source>
        <dbReference type="ARBA" id="ARBA00022692"/>
    </source>
</evidence>
<evidence type="ECO:0000256" key="3">
    <source>
        <dbReference type="ARBA" id="ARBA00022989"/>
    </source>
</evidence>
<name>A0A543A0K0_9MICC</name>
<dbReference type="RefSeq" id="WP_141868133.1">
    <property type="nucleotide sequence ID" value="NZ_BAABAN010000017.1"/>
</dbReference>
<keyword evidence="6" id="KW-0489">Methyltransferase</keyword>
<dbReference type="Proteomes" id="UP000319746">
    <property type="component" value="Unassembled WGS sequence"/>
</dbReference>
<keyword evidence="7" id="KW-1185">Reference proteome</keyword>
<proteinExistence type="predicted"/>
<evidence type="ECO:0000256" key="1">
    <source>
        <dbReference type="ARBA" id="ARBA00004127"/>
    </source>
</evidence>
<feature type="transmembrane region" description="Helical" evidence="5">
    <location>
        <begin position="47"/>
        <end position="65"/>
    </location>
</feature>
<keyword evidence="3 5" id="KW-1133">Transmembrane helix</keyword>
<keyword evidence="2 5" id="KW-0812">Transmembrane</keyword>
<dbReference type="AlphaFoldDB" id="A0A543A0K0"/>
<organism evidence="6 7">
    <name type="scientific">Enteractinococcus coprophilus</name>
    <dbReference type="NCBI Taxonomy" id="1027633"/>
    <lineage>
        <taxon>Bacteria</taxon>
        <taxon>Bacillati</taxon>
        <taxon>Actinomycetota</taxon>
        <taxon>Actinomycetes</taxon>
        <taxon>Micrococcales</taxon>
        <taxon>Micrococcaceae</taxon>
    </lineage>
</organism>
<sequence>MDDDQHRSDADAGSRKQHVPPPVLAAVAFGVQILLSEKRASSKGSRIAGAIIGGGAGLLMGGAVLEFRRYHTTVNPETLDTSTLVVSGPNRLTRNPMYLGLAGVLTAHAVWRRSWPALIPVALFAAVIDRTQIPAEEAVLQQRFGIEFKRYRAVTPRWFGVPRRTVTKVHR</sequence>
<evidence type="ECO:0000313" key="7">
    <source>
        <dbReference type="Proteomes" id="UP000319746"/>
    </source>
</evidence>
<dbReference type="Pfam" id="PF04191">
    <property type="entry name" value="PEMT"/>
    <property type="match status" value="1"/>
</dbReference>
<dbReference type="GO" id="GO:0008168">
    <property type="term" value="F:methyltransferase activity"/>
    <property type="evidence" value="ECO:0007669"/>
    <property type="project" value="UniProtKB-KW"/>
</dbReference>
<protein>
    <submittedName>
        <fullName evidence="6">Protein-S-isoprenylcysteine O-methyltransferase Ste14</fullName>
    </submittedName>
</protein>
<dbReference type="GO" id="GO:0012505">
    <property type="term" value="C:endomembrane system"/>
    <property type="evidence" value="ECO:0007669"/>
    <property type="project" value="UniProtKB-SubCell"/>
</dbReference>
<dbReference type="GO" id="GO:0032259">
    <property type="term" value="P:methylation"/>
    <property type="evidence" value="ECO:0007669"/>
    <property type="project" value="UniProtKB-KW"/>
</dbReference>